<evidence type="ECO:0000313" key="3">
    <source>
        <dbReference type="EMBL" id="GGB39305.1"/>
    </source>
</evidence>
<evidence type="ECO:0008006" key="5">
    <source>
        <dbReference type="Google" id="ProtNLM"/>
    </source>
</evidence>
<evidence type="ECO:0000256" key="1">
    <source>
        <dbReference type="SAM" id="MobiDB-lite"/>
    </source>
</evidence>
<proteinExistence type="predicted"/>
<protein>
    <recommendedName>
        <fullName evidence="5">LysM domain-containing protein</fullName>
    </recommendedName>
</protein>
<dbReference type="Gene3D" id="3.10.350.10">
    <property type="entry name" value="LysM domain"/>
    <property type="match status" value="1"/>
</dbReference>
<gene>
    <name evidence="3" type="ORF">GCM10011492_32600</name>
</gene>
<evidence type="ECO:0000313" key="4">
    <source>
        <dbReference type="Proteomes" id="UP000636793"/>
    </source>
</evidence>
<evidence type="ECO:0000256" key="2">
    <source>
        <dbReference type="SAM" id="Phobius"/>
    </source>
</evidence>
<keyword evidence="2" id="KW-0472">Membrane</keyword>
<keyword evidence="4" id="KW-1185">Reference proteome</keyword>
<dbReference type="CDD" id="cd00118">
    <property type="entry name" value="LysM"/>
    <property type="match status" value="1"/>
</dbReference>
<feature type="transmembrane region" description="Helical" evidence="2">
    <location>
        <begin position="58"/>
        <end position="83"/>
    </location>
</feature>
<keyword evidence="2" id="KW-1133">Transmembrane helix</keyword>
<dbReference type="InterPro" id="IPR036779">
    <property type="entry name" value="LysM_dom_sf"/>
</dbReference>
<dbReference type="Proteomes" id="UP000636793">
    <property type="component" value="Unassembled WGS sequence"/>
</dbReference>
<feature type="region of interest" description="Disordered" evidence="1">
    <location>
        <begin position="158"/>
        <end position="190"/>
    </location>
</feature>
<keyword evidence="2" id="KW-0812">Transmembrane</keyword>
<comment type="caution">
    <text evidence="3">The sequence shown here is derived from an EMBL/GenBank/DDBJ whole genome shotgun (WGS) entry which is preliminary data.</text>
</comment>
<dbReference type="EMBL" id="BMHI01000005">
    <property type="protein sequence ID" value="GGB39305.1"/>
    <property type="molecule type" value="Genomic_DNA"/>
</dbReference>
<accession>A0A916TCX3</accession>
<organism evidence="3 4">
    <name type="scientific">Flexivirga endophytica</name>
    <dbReference type="NCBI Taxonomy" id="1849103"/>
    <lineage>
        <taxon>Bacteria</taxon>
        <taxon>Bacillati</taxon>
        <taxon>Actinomycetota</taxon>
        <taxon>Actinomycetes</taxon>
        <taxon>Micrococcales</taxon>
        <taxon>Dermacoccaceae</taxon>
        <taxon>Flexivirga</taxon>
    </lineage>
</organism>
<feature type="transmembrane region" description="Helical" evidence="2">
    <location>
        <begin position="114"/>
        <end position="135"/>
    </location>
</feature>
<feature type="region of interest" description="Disordered" evidence="1">
    <location>
        <begin position="87"/>
        <end position="107"/>
    </location>
</feature>
<dbReference type="AlphaFoldDB" id="A0A916TCX3"/>
<sequence length="282" mass="28658">MQDTGITGRWHRARAAALGATAAVGALIATYAAWGGMLGELHRLERRSAVRTPDALPVLLWAALVLALLWAAALIVLATATVLRTTSAGGSAGSAHDGGRTGSGPRPSGMIGRLAGVLLALTALSSLSTAAPAFAASNPTVASASAASSAATSTITGVVSGSEHGSKHAVRPSDSCTDEAPPAPGWVPDKPARTDQVARECAPLVTGKPVADDSGEIVVHRGDTLWSIAAAHLGPHADAQAIAAEWPRWYAANRHVIGDDPDQLSIGTRLQTPDHALEGSNR</sequence>
<name>A0A916TCX3_9MICO</name>
<dbReference type="RefSeq" id="WP_188838095.1">
    <property type="nucleotide sequence ID" value="NZ_BMHI01000005.1"/>
</dbReference>
<reference evidence="3" key="1">
    <citation type="journal article" date="2014" name="Int. J. Syst. Evol. Microbiol.">
        <title>Complete genome sequence of Corynebacterium casei LMG S-19264T (=DSM 44701T), isolated from a smear-ripened cheese.</title>
        <authorList>
            <consortium name="US DOE Joint Genome Institute (JGI-PGF)"/>
            <person name="Walter F."/>
            <person name="Albersmeier A."/>
            <person name="Kalinowski J."/>
            <person name="Ruckert C."/>
        </authorList>
    </citation>
    <scope>NUCLEOTIDE SEQUENCE</scope>
    <source>
        <strain evidence="3">CGMCC 1.15085</strain>
    </source>
</reference>
<dbReference type="InterPro" id="IPR018392">
    <property type="entry name" value="LysM"/>
</dbReference>
<reference evidence="3" key="2">
    <citation type="submission" date="2020-09" db="EMBL/GenBank/DDBJ databases">
        <authorList>
            <person name="Sun Q."/>
            <person name="Zhou Y."/>
        </authorList>
    </citation>
    <scope>NUCLEOTIDE SEQUENCE</scope>
    <source>
        <strain evidence="3">CGMCC 1.15085</strain>
    </source>
</reference>
<feature type="transmembrane region" description="Helical" evidence="2">
    <location>
        <begin position="15"/>
        <end position="38"/>
    </location>
</feature>